<comment type="caution">
    <text evidence="2">The sequence shown here is derived from an EMBL/GenBank/DDBJ whole genome shotgun (WGS) entry which is preliminary data.</text>
</comment>
<dbReference type="Gene3D" id="1.25.40.10">
    <property type="entry name" value="Tetratricopeptide repeat domain"/>
    <property type="match status" value="1"/>
</dbReference>
<accession>A0A8S3FZZ5</accession>
<feature type="non-terminal residue" evidence="2">
    <location>
        <position position="209"/>
    </location>
</feature>
<evidence type="ECO:0000313" key="2">
    <source>
        <dbReference type="EMBL" id="CAF5149740.1"/>
    </source>
</evidence>
<name>A0A8S3FZZ5_9BILA</name>
<dbReference type="EMBL" id="CAJOBH010257131">
    <property type="protein sequence ID" value="CAF5149740.1"/>
    <property type="molecule type" value="Genomic_DNA"/>
</dbReference>
<feature type="compositionally biased region" description="Basic and acidic residues" evidence="1">
    <location>
        <begin position="7"/>
        <end position="27"/>
    </location>
</feature>
<dbReference type="InterPro" id="IPR011990">
    <property type="entry name" value="TPR-like_helical_dom_sf"/>
</dbReference>
<feature type="non-terminal residue" evidence="2">
    <location>
        <position position="1"/>
    </location>
</feature>
<feature type="region of interest" description="Disordered" evidence="1">
    <location>
        <begin position="1"/>
        <end position="44"/>
    </location>
</feature>
<protein>
    <submittedName>
        <fullName evidence="2">Uncharacterized protein</fullName>
    </submittedName>
</protein>
<sequence>PTIQDSSHSEGDDKVVQESSENKRGEDTTENAENTLEPSERLNDDTVYKNAEAYQQLDDSQSLIAYCQSFIEGNSESDTTADFKMPDYDEIESDQPIFIKILTEILFACVEQLRPYEIVDHEKVIMRKLADAYLHWAQALKTSGEYNEAIEKYFKSFMLYQKCIEATPTNTKLIEFVEKLVKNEFLDPMTLVSEYVLISPLEGTRLWLQ</sequence>
<evidence type="ECO:0000313" key="3">
    <source>
        <dbReference type="Proteomes" id="UP000681967"/>
    </source>
</evidence>
<dbReference type="AlphaFoldDB" id="A0A8S3FZZ5"/>
<reference evidence="2" key="1">
    <citation type="submission" date="2021-02" db="EMBL/GenBank/DDBJ databases">
        <authorList>
            <person name="Nowell W R."/>
        </authorList>
    </citation>
    <scope>NUCLEOTIDE SEQUENCE</scope>
</reference>
<evidence type="ECO:0000256" key="1">
    <source>
        <dbReference type="SAM" id="MobiDB-lite"/>
    </source>
</evidence>
<proteinExistence type="predicted"/>
<gene>
    <name evidence="2" type="ORF">BYL167_LOCUS72053</name>
</gene>
<organism evidence="2 3">
    <name type="scientific">Rotaria magnacalcarata</name>
    <dbReference type="NCBI Taxonomy" id="392030"/>
    <lineage>
        <taxon>Eukaryota</taxon>
        <taxon>Metazoa</taxon>
        <taxon>Spiralia</taxon>
        <taxon>Gnathifera</taxon>
        <taxon>Rotifera</taxon>
        <taxon>Eurotatoria</taxon>
        <taxon>Bdelloidea</taxon>
        <taxon>Philodinida</taxon>
        <taxon>Philodinidae</taxon>
        <taxon>Rotaria</taxon>
    </lineage>
</organism>
<dbReference type="Proteomes" id="UP000681967">
    <property type="component" value="Unassembled WGS sequence"/>
</dbReference>